<evidence type="ECO:0008006" key="9">
    <source>
        <dbReference type="Google" id="ProtNLM"/>
    </source>
</evidence>
<dbReference type="AlphaFoldDB" id="A0A067C9S0"/>
<dbReference type="Pfam" id="PF01363">
    <property type="entry name" value="FYVE"/>
    <property type="match status" value="1"/>
</dbReference>
<dbReference type="PANTHER" id="PTHR45931:SF3">
    <property type="entry name" value="RING ZINC FINGER-CONTAINING PROTEIN"/>
    <property type="match status" value="1"/>
</dbReference>
<dbReference type="GO" id="GO:0008270">
    <property type="term" value="F:zinc ion binding"/>
    <property type="evidence" value="ECO:0007669"/>
    <property type="project" value="UniProtKB-KW"/>
</dbReference>
<feature type="domain" description="RING-type" evidence="5">
    <location>
        <begin position="136"/>
        <end position="177"/>
    </location>
</feature>
<name>A0A067C9S0_SAPPC</name>
<feature type="domain" description="FYVE-type" evidence="6">
    <location>
        <begin position="29"/>
        <end position="87"/>
    </location>
</feature>
<gene>
    <name evidence="7" type="ORF">SPRG_20704</name>
</gene>
<accession>A0A067C9S0</accession>
<dbReference type="OrthoDB" id="660555at2759"/>
<dbReference type="Gene3D" id="3.30.40.10">
    <property type="entry name" value="Zinc/RING finger domain, C3HC4 (zinc finger)"/>
    <property type="match status" value="2"/>
</dbReference>
<dbReference type="Proteomes" id="UP000030745">
    <property type="component" value="Unassembled WGS sequence"/>
</dbReference>
<keyword evidence="2 4" id="KW-0863">Zinc-finger</keyword>
<keyword evidence="1" id="KW-0479">Metal-binding</keyword>
<dbReference type="GO" id="GO:0061630">
    <property type="term" value="F:ubiquitin protein ligase activity"/>
    <property type="evidence" value="ECO:0007669"/>
    <property type="project" value="TreeGrafter"/>
</dbReference>
<proteinExistence type="predicted"/>
<keyword evidence="3" id="KW-0862">Zinc</keyword>
<dbReference type="SMART" id="SM00064">
    <property type="entry name" value="FYVE"/>
    <property type="match status" value="1"/>
</dbReference>
<dbReference type="KEGG" id="spar:SPRG_20704"/>
<evidence type="ECO:0000256" key="4">
    <source>
        <dbReference type="PROSITE-ProRule" id="PRU00175"/>
    </source>
</evidence>
<dbReference type="InterPro" id="IPR013083">
    <property type="entry name" value="Znf_RING/FYVE/PHD"/>
</dbReference>
<dbReference type="InterPro" id="IPR017455">
    <property type="entry name" value="Znf_FYVE-rel"/>
</dbReference>
<dbReference type="SMART" id="SM00184">
    <property type="entry name" value="RING"/>
    <property type="match status" value="1"/>
</dbReference>
<dbReference type="GO" id="GO:0006511">
    <property type="term" value="P:ubiquitin-dependent protein catabolic process"/>
    <property type="evidence" value="ECO:0007669"/>
    <property type="project" value="TreeGrafter"/>
</dbReference>
<dbReference type="EMBL" id="KK583228">
    <property type="protein sequence ID" value="KDO25925.1"/>
    <property type="molecule type" value="Genomic_DNA"/>
</dbReference>
<dbReference type="InterPro" id="IPR051834">
    <property type="entry name" value="RING_finger_E3_ligase"/>
</dbReference>
<dbReference type="Pfam" id="PF13639">
    <property type="entry name" value="zf-RING_2"/>
    <property type="match status" value="1"/>
</dbReference>
<dbReference type="SUPFAM" id="SSF57850">
    <property type="entry name" value="RING/U-box"/>
    <property type="match status" value="1"/>
</dbReference>
<protein>
    <recommendedName>
        <fullName evidence="9">RING-type domain-containing protein</fullName>
    </recommendedName>
</protein>
<evidence type="ECO:0000259" key="6">
    <source>
        <dbReference type="PROSITE" id="PS50178"/>
    </source>
</evidence>
<evidence type="ECO:0000259" key="5">
    <source>
        <dbReference type="PROSITE" id="PS50089"/>
    </source>
</evidence>
<evidence type="ECO:0000256" key="2">
    <source>
        <dbReference type="ARBA" id="ARBA00022771"/>
    </source>
</evidence>
<dbReference type="VEuPathDB" id="FungiDB:SPRG_20704"/>
<dbReference type="PROSITE" id="PS50178">
    <property type="entry name" value="ZF_FYVE"/>
    <property type="match status" value="1"/>
</dbReference>
<evidence type="ECO:0000256" key="1">
    <source>
        <dbReference type="ARBA" id="ARBA00022723"/>
    </source>
</evidence>
<keyword evidence="8" id="KW-1185">Reference proteome</keyword>
<evidence type="ECO:0000313" key="8">
    <source>
        <dbReference type="Proteomes" id="UP000030745"/>
    </source>
</evidence>
<dbReference type="GeneID" id="24141765"/>
<dbReference type="STRING" id="695850.A0A067C9S0"/>
<dbReference type="OMA" id="WISFGAN"/>
<dbReference type="InterPro" id="IPR001841">
    <property type="entry name" value="Znf_RING"/>
</dbReference>
<evidence type="ECO:0000313" key="7">
    <source>
        <dbReference type="EMBL" id="KDO25925.1"/>
    </source>
</evidence>
<evidence type="ECO:0000256" key="3">
    <source>
        <dbReference type="ARBA" id="ARBA00022833"/>
    </source>
</evidence>
<dbReference type="InterPro" id="IPR000306">
    <property type="entry name" value="Znf_FYVE"/>
</dbReference>
<dbReference type="InterPro" id="IPR011011">
    <property type="entry name" value="Znf_FYVE_PHD"/>
</dbReference>
<dbReference type="PANTHER" id="PTHR45931">
    <property type="entry name" value="SI:CH211-59O9.10"/>
    <property type="match status" value="1"/>
</dbReference>
<dbReference type="GO" id="GO:0005634">
    <property type="term" value="C:nucleus"/>
    <property type="evidence" value="ECO:0007669"/>
    <property type="project" value="TreeGrafter"/>
</dbReference>
<dbReference type="RefSeq" id="XP_012203495.1">
    <property type="nucleotide sequence ID" value="XM_012348105.1"/>
</dbReference>
<sequence length="193" mass="21624">METASSTSSFIGRGTQIRSACARAMWVPDRARTQCTGCGKGFSLLRRRHHCRVCGDIVCGKCSQTVYLINTRSNVGRSCPSCADATLSARTLAMHNDLVLEPPSHLEKRATCPRFLDALPTLPYASAHNSCWNKDCAVCLEAFRSDTQVVQLPCHHVFHRACLFPWLASHDECPLCRHKLPRDMSNFHRFFSL</sequence>
<dbReference type="PROSITE" id="PS50089">
    <property type="entry name" value="ZF_RING_2"/>
    <property type="match status" value="1"/>
</dbReference>
<reference evidence="7 8" key="1">
    <citation type="journal article" date="2013" name="PLoS Genet.">
        <title>Distinctive expansion of potential virulence genes in the genome of the oomycete fish pathogen Saprolegnia parasitica.</title>
        <authorList>
            <person name="Jiang R.H."/>
            <person name="de Bruijn I."/>
            <person name="Haas B.J."/>
            <person name="Belmonte R."/>
            <person name="Lobach L."/>
            <person name="Christie J."/>
            <person name="van den Ackerveken G."/>
            <person name="Bottin A."/>
            <person name="Bulone V."/>
            <person name="Diaz-Moreno S.M."/>
            <person name="Dumas B."/>
            <person name="Fan L."/>
            <person name="Gaulin E."/>
            <person name="Govers F."/>
            <person name="Grenville-Briggs L.J."/>
            <person name="Horner N.R."/>
            <person name="Levin J.Z."/>
            <person name="Mammella M."/>
            <person name="Meijer H.J."/>
            <person name="Morris P."/>
            <person name="Nusbaum C."/>
            <person name="Oome S."/>
            <person name="Phillips A.J."/>
            <person name="van Rooyen D."/>
            <person name="Rzeszutek E."/>
            <person name="Saraiva M."/>
            <person name="Secombes C.J."/>
            <person name="Seidl M.F."/>
            <person name="Snel B."/>
            <person name="Stassen J.H."/>
            <person name="Sykes S."/>
            <person name="Tripathy S."/>
            <person name="van den Berg H."/>
            <person name="Vega-Arreguin J.C."/>
            <person name="Wawra S."/>
            <person name="Young S.K."/>
            <person name="Zeng Q."/>
            <person name="Dieguez-Uribeondo J."/>
            <person name="Russ C."/>
            <person name="Tyler B.M."/>
            <person name="van West P."/>
        </authorList>
    </citation>
    <scope>NUCLEOTIDE SEQUENCE [LARGE SCALE GENOMIC DNA]</scope>
    <source>
        <strain evidence="7 8">CBS 223.65</strain>
    </source>
</reference>
<dbReference type="SUPFAM" id="SSF57903">
    <property type="entry name" value="FYVE/PHD zinc finger"/>
    <property type="match status" value="1"/>
</dbReference>
<organism evidence="7 8">
    <name type="scientific">Saprolegnia parasitica (strain CBS 223.65)</name>
    <dbReference type="NCBI Taxonomy" id="695850"/>
    <lineage>
        <taxon>Eukaryota</taxon>
        <taxon>Sar</taxon>
        <taxon>Stramenopiles</taxon>
        <taxon>Oomycota</taxon>
        <taxon>Saprolegniomycetes</taxon>
        <taxon>Saprolegniales</taxon>
        <taxon>Saprolegniaceae</taxon>
        <taxon>Saprolegnia</taxon>
    </lineage>
</organism>